<reference evidence="3 4" key="1">
    <citation type="submission" date="2024-09" db="EMBL/GenBank/DDBJ databases">
        <title>Rethinking Asexuality: The Enigmatic Case of Functional Sexual Genes in Lepraria (Stereocaulaceae).</title>
        <authorList>
            <person name="Doellman M."/>
            <person name="Sun Y."/>
            <person name="Barcenas-Pena A."/>
            <person name="Lumbsch H.T."/>
            <person name="Grewe F."/>
        </authorList>
    </citation>
    <scope>NUCLEOTIDE SEQUENCE [LARGE SCALE GENOMIC DNA]</scope>
    <source>
        <strain evidence="3 4">Grewe 0041</strain>
    </source>
</reference>
<keyword evidence="2" id="KW-0812">Transmembrane</keyword>
<sequence>MESQTAAPTFPASAYTPSGNSDKLTSYTVSPDLEAQKSSWAASPPPTYLPSWLSQPAVVTARNTQQRTRSSKCQRKGLACCLLLAFLIVAIFLVITIVEVVARINAQVNDR</sequence>
<comment type="caution">
    <text evidence="3">The sequence shown here is derived from an EMBL/GenBank/DDBJ whole genome shotgun (WGS) entry which is preliminary data.</text>
</comment>
<dbReference type="EMBL" id="JBHFEH010000014">
    <property type="protein sequence ID" value="KAL2054772.1"/>
    <property type="molecule type" value="Genomic_DNA"/>
</dbReference>
<feature type="region of interest" description="Disordered" evidence="1">
    <location>
        <begin position="1"/>
        <end position="27"/>
    </location>
</feature>
<keyword evidence="2" id="KW-0472">Membrane</keyword>
<evidence type="ECO:0000256" key="2">
    <source>
        <dbReference type="SAM" id="Phobius"/>
    </source>
</evidence>
<accession>A0ABR4BA83</accession>
<name>A0ABR4BA83_9LECA</name>
<dbReference type="Proteomes" id="UP001590951">
    <property type="component" value="Unassembled WGS sequence"/>
</dbReference>
<keyword evidence="4" id="KW-1185">Reference proteome</keyword>
<protein>
    <submittedName>
        <fullName evidence="3">Uncharacterized protein</fullName>
    </submittedName>
</protein>
<feature type="compositionally biased region" description="Polar residues" evidence="1">
    <location>
        <begin position="15"/>
        <end position="27"/>
    </location>
</feature>
<gene>
    <name evidence="3" type="ORF">ABVK25_005076</name>
</gene>
<feature type="transmembrane region" description="Helical" evidence="2">
    <location>
        <begin position="77"/>
        <end position="102"/>
    </location>
</feature>
<proteinExistence type="predicted"/>
<evidence type="ECO:0000313" key="4">
    <source>
        <dbReference type="Proteomes" id="UP001590951"/>
    </source>
</evidence>
<keyword evidence="2" id="KW-1133">Transmembrane helix</keyword>
<organism evidence="3 4">
    <name type="scientific">Lepraria finkii</name>
    <dbReference type="NCBI Taxonomy" id="1340010"/>
    <lineage>
        <taxon>Eukaryota</taxon>
        <taxon>Fungi</taxon>
        <taxon>Dikarya</taxon>
        <taxon>Ascomycota</taxon>
        <taxon>Pezizomycotina</taxon>
        <taxon>Lecanoromycetes</taxon>
        <taxon>OSLEUM clade</taxon>
        <taxon>Lecanoromycetidae</taxon>
        <taxon>Lecanorales</taxon>
        <taxon>Lecanorineae</taxon>
        <taxon>Stereocaulaceae</taxon>
        <taxon>Lepraria</taxon>
    </lineage>
</organism>
<evidence type="ECO:0000313" key="3">
    <source>
        <dbReference type="EMBL" id="KAL2054772.1"/>
    </source>
</evidence>
<evidence type="ECO:0000256" key="1">
    <source>
        <dbReference type="SAM" id="MobiDB-lite"/>
    </source>
</evidence>